<dbReference type="AlphaFoldDB" id="A0A3R9RMV9"/>
<keyword evidence="3" id="KW-1185">Reference proteome</keyword>
<reference evidence="2 3" key="1">
    <citation type="submission" date="2018-10" db="EMBL/GenBank/DDBJ databases">
        <title>Co-occurring genomic capacity for anaerobic methane metabolism and dissimilatory sulfite reduction discovered in the Korarchaeota.</title>
        <authorList>
            <person name="Mckay L.J."/>
            <person name="Dlakic M."/>
            <person name="Fields M.W."/>
            <person name="Delmont T.O."/>
            <person name="Eren A.M."/>
            <person name="Jay Z.J."/>
            <person name="Klingelsmith K.B."/>
            <person name="Rusch D.B."/>
            <person name="Inskeep W.P."/>
        </authorList>
    </citation>
    <scope>NUCLEOTIDE SEQUENCE [LARGE SCALE GENOMIC DNA]</scope>
    <source>
        <strain evidence="2 3">MDKW</strain>
    </source>
</reference>
<feature type="transmembrane region" description="Helical" evidence="1">
    <location>
        <begin position="17"/>
        <end position="36"/>
    </location>
</feature>
<proteinExistence type="predicted"/>
<gene>
    <name evidence="2" type="ORF">D6D85_08825</name>
</gene>
<dbReference type="EMBL" id="RCOS01000101">
    <property type="protein sequence ID" value="RSN74083.1"/>
    <property type="molecule type" value="Genomic_DNA"/>
</dbReference>
<evidence type="ECO:0000313" key="3">
    <source>
        <dbReference type="Proteomes" id="UP000277582"/>
    </source>
</evidence>
<comment type="caution">
    <text evidence="2">The sequence shown here is derived from an EMBL/GenBank/DDBJ whole genome shotgun (WGS) entry which is preliminary data.</text>
</comment>
<evidence type="ECO:0000313" key="2">
    <source>
        <dbReference type="EMBL" id="RSN74083.1"/>
    </source>
</evidence>
<dbReference type="Proteomes" id="UP000277582">
    <property type="component" value="Unassembled WGS sequence"/>
</dbReference>
<name>A0A3R9RMV9_9CREN</name>
<evidence type="ECO:0000256" key="1">
    <source>
        <dbReference type="SAM" id="Phobius"/>
    </source>
</evidence>
<keyword evidence="1" id="KW-0472">Membrane</keyword>
<keyword evidence="1" id="KW-1133">Transmembrane helix</keyword>
<accession>A0A3R9RMV9</accession>
<keyword evidence="1" id="KW-0812">Transmembrane</keyword>
<sequence length="63" mass="7136">MEEELTPAEIVIKFIRIYSIQAIISLSLFSLSFFLLTNVLFIYYYGLIPALSTITGISFSILP</sequence>
<protein>
    <submittedName>
        <fullName evidence="2">Uncharacterized protein</fullName>
    </submittedName>
</protein>
<feature type="transmembrane region" description="Helical" evidence="1">
    <location>
        <begin position="42"/>
        <end position="62"/>
    </location>
</feature>
<organism evidence="2 3">
    <name type="scientific">Candidatus Methanodesulfokora washburnensis</name>
    <dbReference type="NCBI Taxonomy" id="2478471"/>
    <lineage>
        <taxon>Archaea</taxon>
        <taxon>Thermoproteota</taxon>
        <taxon>Candidatus Korarchaeia</taxon>
        <taxon>Candidatus Korarchaeia incertae sedis</taxon>
        <taxon>Candidatus Methanodesulfokora</taxon>
    </lineage>
</organism>